<evidence type="ECO:0000256" key="2">
    <source>
        <dbReference type="ARBA" id="ARBA00022475"/>
    </source>
</evidence>
<feature type="transmembrane region" description="Helical" evidence="6">
    <location>
        <begin position="141"/>
        <end position="166"/>
    </location>
</feature>
<evidence type="ECO:0000256" key="4">
    <source>
        <dbReference type="ARBA" id="ARBA00022989"/>
    </source>
</evidence>
<evidence type="ECO:0000313" key="7">
    <source>
        <dbReference type="EMBL" id="KIY20668.1"/>
    </source>
</evidence>
<keyword evidence="4 6" id="KW-1133">Transmembrane helix</keyword>
<evidence type="ECO:0000256" key="5">
    <source>
        <dbReference type="ARBA" id="ARBA00023136"/>
    </source>
</evidence>
<dbReference type="EMBL" id="JXIQ01000191">
    <property type="protein sequence ID" value="KIY20668.1"/>
    <property type="molecule type" value="Genomic_DNA"/>
</dbReference>
<sequence length="463" mass="52623">MRKFVNKFFSTEKDKVVIKNILAAFIIKGGSLIISLLTLPAFIRYFDNQEVLGVWFTILSVLTWVLTFDMGIGNGLRNKLVGAIVRNNQLEIRQNLSSAYFIIGAMTVFVIILSTIVFPYISWNTIFNISETLVSSGTMLFVVMCAFITIMLQFFLRLISFVLYALQKSAINNLIALITSLLQLVFVLLAPSFDLETNLKILSIVYLLCVNLPLIITTIYIFTKELKGCYPSISYVNKTSAREIMALGGVFFWNQIMYTAITQTNLILITYFVGPGSVVEYQIYYQLFMLSGTLFNLALTPLWSAITKAFEEKDGLWVNKYFKTLNLLVIIVAIFLFLFIPCMQLVVDLWLGQNSISVDNISAVFFASYGSIFIFHNVLSTFASGLGKMKLQAYFYTFGVIFKLIFIYFVTSLFTDWKIIVIADIIILTPYCLVQWIVLKRQFSKFTTVSKKNVNFGDSSPLL</sequence>
<dbReference type="AlphaFoldDB" id="A0A0D6Z7V1"/>
<keyword evidence="5 6" id="KW-0472">Membrane</keyword>
<comment type="caution">
    <text evidence="7">The sequence shown here is derived from an EMBL/GenBank/DDBJ whole genome shotgun (WGS) entry which is preliminary data.</text>
</comment>
<feature type="transmembrane region" description="Helical" evidence="6">
    <location>
        <begin position="363"/>
        <end position="386"/>
    </location>
</feature>
<organism evidence="7 8">
    <name type="scientific">Mesobacillus subterraneus</name>
    <dbReference type="NCBI Taxonomy" id="285983"/>
    <lineage>
        <taxon>Bacteria</taxon>
        <taxon>Bacillati</taxon>
        <taxon>Bacillota</taxon>
        <taxon>Bacilli</taxon>
        <taxon>Bacillales</taxon>
        <taxon>Bacillaceae</taxon>
        <taxon>Mesobacillus</taxon>
    </lineage>
</organism>
<dbReference type="PANTHER" id="PTHR30250:SF11">
    <property type="entry name" value="O-ANTIGEN TRANSPORTER-RELATED"/>
    <property type="match status" value="1"/>
</dbReference>
<protein>
    <recommendedName>
        <fullName evidence="9">Polysaccharide biosynthesis protein</fullName>
    </recommendedName>
</protein>
<dbReference type="Proteomes" id="UP000032512">
    <property type="component" value="Unassembled WGS sequence"/>
</dbReference>
<comment type="subcellular location">
    <subcellularLocation>
        <location evidence="1">Cell membrane</location>
        <topology evidence="1">Multi-pass membrane protein</topology>
    </subcellularLocation>
</comment>
<feature type="transmembrane region" description="Helical" evidence="6">
    <location>
        <begin position="327"/>
        <end position="351"/>
    </location>
</feature>
<keyword evidence="2" id="KW-1003">Cell membrane</keyword>
<dbReference type="InterPro" id="IPR050833">
    <property type="entry name" value="Poly_Biosynth_Transport"/>
</dbReference>
<dbReference type="GO" id="GO:0005886">
    <property type="term" value="C:plasma membrane"/>
    <property type="evidence" value="ECO:0007669"/>
    <property type="project" value="UniProtKB-SubCell"/>
</dbReference>
<feature type="transmembrane region" description="Helical" evidence="6">
    <location>
        <begin position="21"/>
        <end position="46"/>
    </location>
</feature>
<feature type="transmembrane region" description="Helical" evidence="6">
    <location>
        <begin position="393"/>
        <end position="411"/>
    </location>
</feature>
<evidence type="ECO:0000256" key="6">
    <source>
        <dbReference type="SAM" id="Phobius"/>
    </source>
</evidence>
<keyword evidence="3 6" id="KW-0812">Transmembrane</keyword>
<dbReference type="OrthoDB" id="512217at2"/>
<evidence type="ECO:0000313" key="8">
    <source>
        <dbReference type="Proteomes" id="UP000032512"/>
    </source>
</evidence>
<dbReference type="PANTHER" id="PTHR30250">
    <property type="entry name" value="PST FAMILY PREDICTED COLANIC ACID TRANSPORTER"/>
    <property type="match status" value="1"/>
</dbReference>
<feature type="transmembrane region" description="Helical" evidence="6">
    <location>
        <begin position="417"/>
        <end position="439"/>
    </location>
</feature>
<reference evidence="7 8" key="1">
    <citation type="submission" date="2015-01" db="EMBL/GenBank/DDBJ databases">
        <title>Draft genome sequences of the supercritical CO2 tolerant bacteria Bacillus subterraneus MITOT1 and Bacillus cereus MIT0214.</title>
        <authorList>
            <person name="Peet K.C."/>
            <person name="Thompson J.R."/>
        </authorList>
    </citation>
    <scope>NUCLEOTIDE SEQUENCE [LARGE SCALE GENOMIC DNA]</scope>
    <source>
        <strain evidence="7 8">MITOT1</strain>
    </source>
</reference>
<evidence type="ECO:0000256" key="1">
    <source>
        <dbReference type="ARBA" id="ARBA00004651"/>
    </source>
</evidence>
<feature type="transmembrane region" description="Helical" evidence="6">
    <location>
        <begin position="244"/>
        <end position="271"/>
    </location>
</feature>
<evidence type="ECO:0000256" key="3">
    <source>
        <dbReference type="ARBA" id="ARBA00022692"/>
    </source>
</evidence>
<keyword evidence="8" id="KW-1185">Reference proteome</keyword>
<proteinExistence type="predicted"/>
<accession>A0A0D6Z7V1</accession>
<dbReference type="RefSeq" id="WP_044396381.1">
    <property type="nucleotide sequence ID" value="NZ_JXIQ01000191.1"/>
</dbReference>
<feature type="transmembrane region" description="Helical" evidence="6">
    <location>
        <begin position="199"/>
        <end position="223"/>
    </location>
</feature>
<feature type="transmembrane region" description="Helical" evidence="6">
    <location>
        <begin position="283"/>
        <end position="306"/>
    </location>
</feature>
<feature type="transmembrane region" description="Helical" evidence="6">
    <location>
        <begin position="173"/>
        <end position="193"/>
    </location>
</feature>
<feature type="transmembrane region" description="Helical" evidence="6">
    <location>
        <begin position="97"/>
        <end position="121"/>
    </location>
</feature>
<dbReference type="PATRIC" id="fig|285983.3.peg.3057"/>
<name>A0A0D6Z7V1_9BACI</name>
<gene>
    <name evidence="7" type="ORF">UB32_17880</name>
</gene>
<feature type="transmembrane region" description="Helical" evidence="6">
    <location>
        <begin position="52"/>
        <end position="76"/>
    </location>
</feature>
<evidence type="ECO:0008006" key="9">
    <source>
        <dbReference type="Google" id="ProtNLM"/>
    </source>
</evidence>